<proteinExistence type="predicted"/>
<gene>
    <name evidence="3" type="ORF">ACJMK2_006568</name>
</gene>
<dbReference type="CDD" id="cd01099">
    <property type="entry name" value="PAN_AP_HGF"/>
    <property type="match status" value="1"/>
</dbReference>
<evidence type="ECO:0000259" key="2">
    <source>
        <dbReference type="PROSITE" id="PS50948"/>
    </source>
</evidence>
<keyword evidence="4" id="KW-1185">Reference proteome</keyword>
<dbReference type="EMBL" id="JBJQND010000010">
    <property type="protein sequence ID" value="KAL3864923.1"/>
    <property type="molecule type" value="Genomic_DNA"/>
</dbReference>
<evidence type="ECO:0000313" key="3">
    <source>
        <dbReference type="EMBL" id="KAL3864923.1"/>
    </source>
</evidence>
<dbReference type="Proteomes" id="UP001634394">
    <property type="component" value="Unassembled WGS sequence"/>
</dbReference>
<name>A0ABD3VWC4_SINWO</name>
<keyword evidence="1" id="KW-0472">Membrane</keyword>
<keyword evidence="1" id="KW-0812">Transmembrane</keyword>
<dbReference type="Pfam" id="PF00024">
    <property type="entry name" value="PAN_1"/>
    <property type="match status" value="1"/>
</dbReference>
<dbReference type="InterPro" id="IPR003609">
    <property type="entry name" value="Pan_app"/>
</dbReference>
<reference evidence="3 4" key="1">
    <citation type="submission" date="2024-11" db="EMBL/GenBank/DDBJ databases">
        <title>Chromosome-level genome assembly of the freshwater bivalve Anodonta woodiana.</title>
        <authorList>
            <person name="Chen X."/>
        </authorList>
    </citation>
    <scope>NUCLEOTIDE SEQUENCE [LARGE SCALE GENOMIC DNA]</scope>
    <source>
        <strain evidence="3">MN2024</strain>
        <tissue evidence="3">Gills</tissue>
    </source>
</reference>
<sequence length="458" mass="51828">MSLDRSIKLGRHDFGECRFNVFPHSSIIANNVRYEIRKSLNECLDICLKSTEFICHSFEYNPSQRYCQFNSGNRWDLYTFYFAQDPEWVLYQRTCYTGIVVEEQKFSVSRIVVEEQMTSSISPTPTMLYSSISSSNFLITSCYEVWVTETHIISSFSMGPIPSSSIPEQDPVEELHLMTEALKKRKKTLTKISITDKRPSATFVGLIAIVFMCTALGSIVVFDLLSFCQSLPSKTKRQSSKKSPFRWSGHLEIASKMQNAELVPTINDNKHDSKMNIEIITKTGGIDVPLTQFYGNGTSRLWRRKHWKVSDKVNVDNDLLFSISSADISKEENSDSTSNSYSKACDILNISCDHLQNHVLTAEITNVEVQSKTSTMNSLHPENCFEEIGIEEVIMYDSSDNSVFQDSNILISADIRNEVQELILNGYQTQGPIISVETALVSSIISENAKTDEERSSP</sequence>
<accession>A0ABD3VWC4</accession>
<dbReference type="SMART" id="SM00473">
    <property type="entry name" value="PAN_AP"/>
    <property type="match status" value="1"/>
</dbReference>
<evidence type="ECO:0000256" key="1">
    <source>
        <dbReference type="SAM" id="Phobius"/>
    </source>
</evidence>
<dbReference type="AlphaFoldDB" id="A0ABD3VWC4"/>
<feature type="transmembrane region" description="Helical" evidence="1">
    <location>
        <begin position="201"/>
        <end position="227"/>
    </location>
</feature>
<feature type="domain" description="Apple" evidence="2">
    <location>
        <begin position="17"/>
        <end position="95"/>
    </location>
</feature>
<protein>
    <recommendedName>
        <fullName evidence="2">Apple domain-containing protein</fullName>
    </recommendedName>
</protein>
<dbReference type="SUPFAM" id="SSF57414">
    <property type="entry name" value="Hairpin loop containing domain-like"/>
    <property type="match status" value="1"/>
</dbReference>
<keyword evidence="1" id="KW-1133">Transmembrane helix</keyword>
<organism evidence="3 4">
    <name type="scientific">Sinanodonta woodiana</name>
    <name type="common">Chinese pond mussel</name>
    <name type="synonym">Anodonta woodiana</name>
    <dbReference type="NCBI Taxonomy" id="1069815"/>
    <lineage>
        <taxon>Eukaryota</taxon>
        <taxon>Metazoa</taxon>
        <taxon>Spiralia</taxon>
        <taxon>Lophotrochozoa</taxon>
        <taxon>Mollusca</taxon>
        <taxon>Bivalvia</taxon>
        <taxon>Autobranchia</taxon>
        <taxon>Heteroconchia</taxon>
        <taxon>Palaeoheterodonta</taxon>
        <taxon>Unionida</taxon>
        <taxon>Unionoidea</taxon>
        <taxon>Unionidae</taxon>
        <taxon>Unioninae</taxon>
        <taxon>Sinanodonta</taxon>
    </lineage>
</organism>
<comment type="caution">
    <text evidence="3">The sequence shown here is derived from an EMBL/GenBank/DDBJ whole genome shotgun (WGS) entry which is preliminary data.</text>
</comment>
<dbReference type="Gene3D" id="3.50.4.10">
    <property type="entry name" value="Hepatocyte Growth Factor"/>
    <property type="match status" value="1"/>
</dbReference>
<evidence type="ECO:0000313" key="4">
    <source>
        <dbReference type="Proteomes" id="UP001634394"/>
    </source>
</evidence>
<dbReference type="PROSITE" id="PS50948">
    <property type="entry name" value="PAN"/>
    <property type="match status" value="1"/>
</dbReference>